<name>A0A0F9YK09_9ZZZZ</name>
<dbReference type="SUPFAM" id="SSF48452">
    <property type="entry name" value="TPR-like"/>
    <property type="match status" value="2"/>
</dbReference>
<reference evidence="1" key="1">
    <citation type="journal article" date="2015" name="Nature">
        <title>Complex archaea that bridge the gap between prokaryotes and eukaryotes.</title>
        <authorList>
            <person name="Spang A."/>
            <person name="Saw J.H."/>
            <person name="Jorgensen S.L."/>
            <person name="Zaremba-Niedzwiedzka K."/>
            <person name="Martijn J."/>
            <person name="Lind A.E."/>
            <person name="van Eijk R."/>
            <person name="Schleper C."/>
            <person name="Guy L."/>
            <person name="Ettema T.J."/>
        </authorList>
    </citation>
    <scope>NUCLEOTIDE SEQUENCE</scope>
</reference>
<dbReference type="EMBL" id="LAZR01000001">
    <property type="protein sequence ID" value="KKO12612.1"/>
    <property type="molecule type" value="Genomic_DNA"/>
</dbReference>
<protein>
    <submittedName>
        <fullName evidence="1">Uncharacterized protein</fullName>
    </submittedName>
</protein>
<proteinExistence type="predicted"/>
<evidence type="ECO:0000313" key="1">
    <source>
        <dbReference type="EMBL" id="KKO12612.1"/>
    </source>
</evidence>
<comment type="caution">
    <text evidence="1">The sequence shown here is derived from an EMBL/GenBank/DDBJ whole genome shotgun (WGS) entry which is preliminary data.</text>
</comment>
<dbReference type="SUPFAM" id="SSF81901">
    <property type="entry name" value="HCP-like"/>
    <property type="match status" value="1"/>
</dbReference>
<dbReference type="Gene3D" id="1.25.40.10">
    <property type="entry name" value="Tetratricopeptide repeat domain"/>
    <property type="match status" value="2"/>
</dbReference>
<gene>
    <name evidence="1" type="ORF">LCGC14_0006270</name>
</gene>
<dbReference type="AlphaFoldDB" id="A0A0F9YK09"/>
<organism evidence="1">
    <name type="scientific">marine sediment metagenome</name>
    <dbReference type="NCBI Taxonomy" id="412755"/>
    <lineage>
        <taxon>unclassified sequences</taxon>
        <taxon>metagenomes</taxon>
        <taxon>ecological metagenomes</taxon>
    </lineage>
</organism>
<accession>A0A0F9YK09</accession>
<dbReference type="InterPro" id="IPR019734">
    <property type="entry name" value="TPR_rpt"/>
</dbReference>
<dbReference type="InterPro" id="IPR011990">
    <property type="entry name" value="TPR-like_helical_dom_sf"/>
</dbReference>
<dbReference type="SMART" id="SM00028">
    <property type="entry name" value="TPR"/>
    <property type="match status" value="3"/>
</dbReference>
<sequence>MARVPALVKGPATALLLSAMLMPAPLQAQESDDGFDAIQFNSQRLCFGMSGITQQRALAICDALTLGQNVRARELAQQWVSDEPEAPGAQFSLAEVLFRVEGNLPRALFHLNIAESLTNYSSLGRAMASGNLEWHYLTLSQLSYAHQLIGDQETSLQYLDQISDIYGQDTESFRGWPLIKMKRYDDARESAEKVLAASDNPRDRSRAWNTLCAVELADMRPAESLQACENAMTEDENIAASQATELDTVHLLNASEVSLNLLRFEEAENYLDRASRQIDPDSVGNPWIYKLYLYMNQGRFDAARSALDNMLVWRDSQSPLVGVMNRADHFMVSAIFLMLAGYPDDAARLTQTALNQPDRTGSYTADEAQKDSFAALVNSVAHRMRYERIREDLATRSRFGAWGLRIEALTARFRAWRSARHAASLFANAGTLTNRLRPYAPLDVHIPEWLEPELIALIGPGVMQQLLASTASEGAFALNQGYVFAYQTEIAAQQGRDAAVLAAAEQALAQLPAQEVMLRARVSARLANAAWRSGQQEQALQHYAAALRQDPTILRRLSLALPITPGGSSSEQGAELVSYLSRSPRFRIVDQGLPLEILSTDTPGLCLRDHSGDALSCVELQAPDPVTDAAGDADDSAAQRLARQFHDRTFSLAYTIDRSQRVALLGNSVIFSNQDSGLQQRQDSVLQR</sequence>
<dbReference type="PROSITE" id="PS50005">
    <property type="entry name" value="TPR"/>
    <property type="match status" value="1"/>
</dbReference>